<evidence type="ECO:0008006" key="4">
    <source>
        <dbReference type="Google" id="ProtNLM"/>
    </source>
</evidence>
<sequence length="148" mass="15664">GFPNADLAAVGGEETATDSPDSMESLLAAALAPPATEDYVEPPPPPPPVTTQDYIDLWRERIRANPMQVLDEIGLVPSPGGYTITENHDSGVTRAGLQAGDLVKSVNGQPVGNVDSDRALYDEVANSGLARVEIEREGRSIVLSFPLQ</sequence>
<dbReference type="Gene3D" id="2.30.42.10">
    <property type="match status" value="1"/>
</dbReference>
<protein>
    <recommendedName>
        <fullName evidence="4">PDZ domain-containing protein</fullName>
    </recommendedName>
</protein>
<evidence type="ECO:0000313" key="2">
    <source>
        <dbReference type="EMBL" id="SHF30718.1"/>
    </source>
</evidence>
<dbReference type="InterPro" id="IPR036034">
    <property type="entry name" value="PDZ_sf"/>
</dbReference>
<keyword evidence="3" id="KW-1185">Reference proteome</keyword>
<organism evidence="2 3">
    <name type="scientific">Loktanella atrilutea</name>
    <dbReference type="NCBI Taxonomy" id="366533"/>
    <lineage>
        <taxon>Bacteria</taxon>
        <taxon>Pseudomonadati</taxon>
        <taxon>Pseudomonadota</taxon>
        <taxon>Alphaproteobacteria</taxon>
        <taxon>Rhodobacterales</taxon>
        <taxon>Roseobacteraceae</taxon>
        <taxon>Loktanella</taxon>
    </lineage>
</organism>
<dbReference type="Proteomes" id="UP000183987">
    <property type="component" value="Unassembled WGS sequence"/>
</dbReference>
<evidence type="ECO:0000313" key="3">
    <source>
        <dbReference type="Proteomes" id="UP000183987"/>
    </source>
</evidence>
<evidence type="ECO:0000256" key="1">
    <source>
        <dbReference type="SAM" id="MobiDB-lite"/>
    </source>
</evidence>
<dbReference type="AlphaFoldDB" id="A0A1M5AKA8"/>
<dbReference type="STRING" id="366533.SAMN05444339_1051"/>
<feature type="non-terminal residue" evidence="2">
    <location>
        <position position="1"/>
    </location>
</feature>
<gene>
    <name evidence="2" type="ORF">SAMN05444339_1051</name>
</gene>
<feature type="region of interest" description="Disordered" evidence="1">
    <location>
        <begin position="1"/>
        <end position="22"/>
    </location>
</feature>
<name>A0A1M5AKA8_LOKAT</name>
<accession>A0A1M5AKA8</accession>
<proteinExistence type="predicted"/>
<reference evidence="3" key="1">
    <citation type="submission" date="2016-11" db="EMBL/GenBank/DDBJ databases">
        <authorList>
            <person name="Varghese N."/>
            <person name="Submissions S."/>
        </authorList>
    </citation>
    <scope>NUCLEOTIDE SEQUENCE [LARGE SCALE GENOMIC DNA]</scope>
    <source>
        <strain evidence="3">DSM 29326</strain>
    </source>
</reference>
<dbReference type="EMBL" id="FQUE01000005">
    <property type="protein sequence ID" value="SHF30718.1"/>
    <property type="molecule type" value="Genomic_DNA"/>
</dbReference>
<dbReference type="SUPFAM" id="SSF50156">
    <property type="entry name" value="PDZ domain-like"/>
    <property type="match status" value="1"/>
</dbReference>